<dbReference type="SUPFAM" id="SSF56112">
    <property type="entry name" value="Protein kinase-like (PK-like)"/>
    <property type="match status" value="2"/>
</dbReference>
<feature type="domain" description="CHK kinase-like" evidence="1">
    <location>
        <begin position="408"/>
        <end position="602"/>
    </location>
</feature>
<dbReference type="EnsemblMetazoa" id="AEPI005201-RA">
    <property type="protein sequence ID" value="AEPI005201-PA"/>
    <property type="gene ID" value="AEPI005201"/>
</dbReference>
<evidence type="ECO:0000259" key="1">
    <source>
        <dbReference type="SMART" id="SM00587"/>
    </source>
</evidence>
<reference evidence="2" key="2">
    <citation type="submission" date="2020-05" db="UniProtKB">
        <authorList>
            <consortium name="EnsemblMetazoa"/>
        </authorList>
    </citation>
    <scope>IDENTIFICATION</scope>
    <source>
        <strain evidence="2">Epiroticus2</strain>
    </source>
</reference>
<dbReference type="PANTHER" id="PTHR11012:SF57">
    <property type="entry name" value="LD10016P"/>
    <property type="match status" value="1"/>
</dbReference>
<organism evidence="2 3">
    <name type="scientific">Anopheles epiroticus</name>
    <dbReference type="NCBI Taxonomy" id="199890"/>
    <lineage>
        <taxon>Eukaryota</taxon>
        <taxon>Metazoa</taxon>
        <taxon>Ecdysozoa</taxon>
        <taxon>Arthropoda</taxon>
        <taxon>Hexapoda</taxon>
        <taxon>Insecta</taxon>
        <taxon>Pterygota</taxon>
        <taxon>Neoptera</taxon>
        <taxon>Endopterygota</taxon>
        <taxon>Diptera</taxon>
        <taxon>Nematocera</taxon>
        <taxon>Culicoidea</taxon>
        <taxon>Culicidae</taxon>
        <taxon>Anophelinae</taxon>
        <taxon>Anopheles</taxon>
    </lineage>
</organism>
<dbReference type="SMART" id="SM00587">
    <property type="entry name" value="CHK"/>
    <property type="match status" value="2"/>
</dbReference>
<feature type="domain" description="CHK kinase-like" evidence="1">
    <location>
        <begin position="142"/>
        <end position="335"/>
    </location>
</feature>
<dbReference type="VEuPathDB" id="VectorBase:AEPI005201"/>
<evidence type="ECO:0000313" key="2">
    <source>
        <dbReference type="EnsemblMetazoa" id="AEPI005201-PA"/>
    </source>
</evidence>
<dbReference type="STRING" id="199890.A0A182PE46"/>
<dbReference type="PANTHER" id="PTHR11012">
    <property type="entry name" value="PROTEIN KINASE-LIKE DOMAIN-CONTAINING"/>
    <property type="match status" value="1"/>
</dbReference>
<dbReference type="InterPro" id="IPR015897">
    <property type="entry name" value="CHK_kinase-like"/>
</dbReference>
<accession>A0A182PE46</accession>
<dbReference type="Pfam" id="PF02958">
    <property type="entry name" value="EcKL"/>
    <property type="match status" value="2"/>
</dbReference>
<sequence length="691" mass="79365">MDTPRAAVKLSDISAKFTEDTLDEIIRAAGGKRCTGWKIPETNFTKGDAYLSELYRIQLTGEPGAGSGQDPLVINVVVKTIPKNVGRRKTFRSADFFRNEANFYNVVLKELYRFQESRKPANPFRDINGCYVAYTDGVNDFIAMEDLGQYGYKTASRAEGVGLEECRRCMRTLGRFHALSLAMKEQEPDRFHEIAHQHVEETYYAARLKSWYNNFLQVQIDIARDAMGREYPGTDLERKMEKFFDCDLYDHMVYLVHARNQNSVINHGDCWMPNFLFHDSSAAMRMIDFQLARYSSPALDISFFVYSCTSQALRDAHYQDLLDAYYGGLAEMLRDLGSDPEAVFPYSELQKELKQYARFGCGMGIESIPFSLLDESEVPDLDKITGDKSVPIEKIWILRPIASQAGRLRLTDMFRHANDMGDKGVALADCLRCICSMARFHALSFAMKKQEPDIFEAIVNQLEETYYSTELESWYSEFMQKLVTICKEALELECKECSDQYPADFKLAVLAFLDTNIYRMMAKLTHTRNQYSVITHGDCWLPNFLFRPDTVRMIDFQMVRYASPVLDIILFVYCCTDQALREAHYDQLLDAYYQAFCEMLTELGTNPQQTFPASVLTDELKQFGRFGCGIAVESIPLAQLDESDVPDLDRLEGEDAVPLEQIMTLTSIKTQYGRRRLLDVLRHAYDRGYMQ</sequence>
<dbReference type="AlphaFoldDB" id="A0A182PE46"/>
<proteinExistence type="predicted"/>
<dbReference type="InterPro" id="IPR011009">
    <property type="entry name" value="Kinase-like_dom_sf"/>
</dbReference>
<dbReference type="Proteomes" id="UP000075885">
    <property type="component" value="Unassembled WGS sequence"/>
</dbReference>
<protein>
    <recommendedName>
        <fullName evidence="1">CHK kinase-like domain-containing protein</fullName>
    </recommendedName>
</protein>
<dbReference type="InterPro" id="IPR004119">
    <property type="entry name" value="EcKL"/>
</dbReference>
<keyword evidence="3" id="KW-1185">Reference proteome</keyword>
<dbReference type="Gene3D" id="3.90.1200.10">
    <property type="match status" value="2"/>
</dbReference>
<evidence type="ECO:0000313" key="3">
    <source>
        <dbReference type="Proteomes" id="UP000075885"/>
    </source>
</evidence>
<reference evidence="3" key="1">
    <citation type="submission" date="2013-03" db="EMBL/GenBank/DDBJ databases">
        <title>The Genome Sequence of Anopheles epiroticus epiroticus2.</title>
        <authorList>
            <consortium name="The Broad Institute Genomics Platform"/>
            <person name="Neafsey D.E."/>
            <person name="Howell P."/>
            <person name="Walker B."/>
            <person name="Young S.K."/>
            <person name="Zeng Q."/>
            <person name="Gargeya S."/>
            <person name="Fitzgerald M."/>
            <person name="Haas B."/>
            <person name="Abouelleil A."/>
            <person name="Allen A.W."/>
            <person name="Alvarado L."/>
            <person name="Arachchi H.M."/>
            <person name="Berlin A.M."/>
            <person name="Chapman S.B."/>
            <person name="Gainer-Dewar J."/>
            <person name="Goldberg J."/>
            <person name="Griggs A."/>
            <person name="Gujja S."/>
            <person name="Hansen M."/>
            <person name="Howarth C."/>
            <person name="Imamovic A."/>
            <person name="Ireland A."/>
            <person name="Larimer J."/>
            <person name="McCowan C."/>
            <person name="Murphy C."/>
            <person name="Pearson M."/>
            <person name="Poon T.W."/>
            <person name="Priest M."/>
            <person name="Roberts A."/>
            <person name="Saif S."/>
            <person name="Shea T."/>
            <person name="Sisk P."/>
            <person name="Sykes S."/>
            <person name="Wortman J."/>
            <person name="Nusbaum C."/>
            <person name="Birren B."/>
        </authorList>
    </citation>
    <scope>NUCLEOTIDE SEQUENCE [LARGE SCALE GENOMIC DNA]</scope>
    <source>
        <strain evidence="3">Epiroticus2</strain>
    </source>
</reference>
<name>A0A182PE46_9DIPT</name>